<protein>
    <submittedName>
        <fullName evidence="1">Uncharacterized protein</fullName>
    </submittedName>
</protein>
<organism evidence="1 2">
    <name type="scientific">Rhizobium phage RHph_TM30</name>
    <dbReference type="NCBI Taxonomy" id="2509764"/>
    <lineage>
        <taxon>Viruses</taxon>
        <taxon>Duplodnaviria</taxon>
        <taxon>Heunggongvirae</taxon>
        <taxon>Uroviricota</taxon>
        <taxon>Caudoviricetes</taxon>
        <taxon>Kleczkowskaviridae</taxon>
        <taxon>Cuauhnahuacvirus</taxon>
        <taxon>Cuauhnahuacvirus TM30</taxon>
    </lineage>
</organism>
<reference evidence="1 2" key="1">
    <citation type="submission" date="2020-01" db="EMBL/GenBank/DDBJ databases">
        <title>Patterns of diversity and host range of bacteriophage communities associated with bean-nodulatin bacteria.</title>
        <authorList>
            <person name="Vann Cauwenberghe J."/>
            <person name="Santamaria R.I."/>
            <person name="Bustos P."/>
            <person name="Juarez S."/>
            <person name="Gonzalez V."/>
        </authorList>
    </citation>
    <scope>NUCLEOTIDE SEQUENCE [LARGE SCALE GENOMIC DNA]</scope>
</reference>
<accession>A0A7S5UUJ2</accession>
<dbReference type="EMBL" id="MN988521">
    <property type="protein sequence ID" value="QIG71190.1"/>
    <property type="molecule type" value="Genomic_DNA"/>
</dbReference>
<keyword evidence="2" id="KW-1185">Reference proteome</keyword>
<sequence>MQVVIRDDGKERDQSFEATIELSDSEYEGSATFTATGYGSSEIEARSNLLAIVMRMHAQIGQLEIG</sequence>
<dbReference type="Proteomes" id="UP000629603">
    <property type="component" value="Segment"/>
</dbReference>
<proteinExistence type="predicted"/>
<gene>
    <name evidence="1" type="ORF">EVB93_083</name>
</gene>
<evidence type="ECO:0000313" key="2">
    <source>
        <dbReference type="Proteomes" id="UP000629603"/>
    </source>
</evidence>
<evidence type="ECO:0000313" key="1">
    <source>
        <dbReference type="EMBL" id="QIG71190.1"/>
    </source>
</evidence>
<name>A0A7S5UUJ2_9CAUD</name>